<dbReference type="InterPro" id="IPR020004">
    <property type="entry name" value="UDP-GlcNAc_Epase"/>
</dbReference>
<evidence type="ECO:0000313" key="3">
    <source>
        <dbReference type="Proteomes" id="UP000008888"/>
    </source>
</evidence>
<gene>
    <name evidence="2" type="ordered locus">Metme_1161</name>
</gene>
<evidence type="ECO:0000259" key="1">
    <source>
        <dbReference type="Pfam" id="PF02350"/>
    </source>
</evidence>
<dbReference type="CDD" id="cd03786">
    <property type="entry name" value="GTB_UDP-GlcNAc_2-Epimerase"/>
    <property type="match status" value="1"/>
</dbReference>
<sequence length="385" mass="43113">MSKNLRKVCVVVASRANYARIKHLMKAIQNSEHLELQLVVGASAMLYKFGRVYDVIRQDGFEPDYQIHYLVEGENLATQAKSTGLGIIELSTAFDSLKPDVVVTVADRFETMATAIAASYLNIPLAHVQGGEISGNIDDSVRHAITKLSHLHYPATEQSAERVRRMGEESWRVHWSGCPSIDILINTDLRLPEKEYFETRGTGRIFEPSEPYILVLQHPVTTSFGHGAQQISETMYGLKDIPLMKVVLWPNSDAGSDDLAKSIREFQNTYHDLPFSYHINFKPEIFAALLANAKCLVGNSSSFIREGSYLGTPAVIVGDRQAGREHGQNVVFANYDRKDIQQKVIAQVEHGHYPVDHLFGDGTAGERIARHLETIDLNIMKRCTY</sequence>
<organism evidence="2 3">
    <name type="scientific">Methylomonas methanica (strain DSM 25384 / MC09)</name>
    <dbReference type="NCBI Taxonomy" id="857087"/>
    <lineage>
        <taxon>Bacteria</taxon>
        <taxon>Pseudomonadati</taxon>
        <taxon>Pseudomonadota</taxon>
        <taxon>Gammaproteobacteria</taxon>
        <taxon>Methylococcales</taxon>
        <taxon>Methylococcaceae</taxon>
        <taxon>Methylomonas</taxon>
    </lineage>
</organism>
<dbReference type="AlphaFoldDB" id="F9ZWC0"/>
<dbReference type="HOGENOM" id="CLU_061127_0_0_6"/>
<protein>
    <submittedName>
        <fullName evidence="2">UDP-N-acetyl-D-glucosamine 2-epimerase, UDP-hydrolysing</fullName>
    </submittedName>
</protein>
<dbReference type="SUPFAM" id="SSF53756">
    <property type="entry name" value="UDP-Glycosyltransferase/glycogen phosphorylase"/>
    <property type="match status" value="1"/>
</dbReference>
<dbReference type="Proteomes" id="UP000008888">
    <property type="component" value="Chromosome"/>
</dbReference>
<dbReference type="InterPro" id="IPR029767">
    <property type="entry name" value="WecB-like"/>
</dbReference>
<dbReference type="KEGG" id="mmt:Metme_1161"/>
<dbReference type="Pfam" id="PF02350">
    <property type="entry name" value="Epimerase_2"/>
    <property type="match status" value="1"/>
</dbReference>
<dbReference type="RefSeq" id="WP_013817854.1">
    <property type="nucleotide sequence ID" value="NC_015572.1"/>
</dbReference>
<dbReference type="GO" id="GO:0004553">
    <property type="term" value="F:hydrolase activity, hydrolyzing O-glycosyl compounds"/>
    <property type="evidence" value="ECO:0007669"/>
    <property type="project" value="InterPro"/>
</dbReference>
<reference evidence="2 3" key="1">
    <citation type="journal article" date="2011" name="J. Bacteriol.">
        <title>Complete Genome Sequence of the Aerobic Marine Methanotroph Methylomonas methanica MC09.</title>
        <authorList>
            <person name="Boden R."/>
            <person name="Cunliffe M."/>
            <person name="Scanlan J."/>
            <person name="Moussard H."/>
            <person name="Kits K.D."/>
            <person name="Klotz M.G."/>
            <person name="Jetten M.S."/>
            <person name="Vuilleumier S."/>
            <person name="Han J."/>
            <person name="Peters L."/>
            <person name="Mikhailova N."/>
            <person name="Teshima H."/>
            <person name="Tapia R."/>
            <person name="Kyrpides N."/>
            <person name="Ivanova N."/>
            <person name="Pagani I."/>
            <person name="Cheng J.F."/>
            <person name="Goodwin L."/>
            <person name="Han C."/>
            <person name="Hauser L."/>
            <person name="Land M.L."/>
            <person name="Lapidus A."/>
            <person name="Lucas S."/>
            <person name="Pitluck S."/>
            <person name="Woyke T."/>
            <person name="Stein L."/>
            <person name="Murrell J.C."/>
        </authorList>
    </citation>
    <scope>NUCLEOTIDE SEQUENCE [LARGE SCALE GENOMIC DNA]</scope>
    <source>
        <strain evidence="2 3">MC09</strain>
    </source>
</reference>
<dbReference type="PANTHER" id="PTHR43174">
    <property type="entry name" value="UDP-N-ACETYLGLUCOSAMINE 2-EPIMERASE"/>
    <property type="match status" value="1"/>
</dbReference>
<accession>F9ZWC0</accession>
<feature type="domain" description="UDP-N-acetylglucosamine 2-epimerase" evidence="1">
    <location>
        <begin position="26"/>
        <end position="373"/>
    </location>
</feature>
<dbReference type="eggNOG" id="COG0381">
    <property type="taxonomic scope" value="Bacteria"/>
</dbReference>
<dbReference type="GO" id="GO:0006047">
    <property type="term" value="P:UDP-N-acetylglucosamine metabolic process"/>
    <property type="evidence" value="ECO:0007669"/>
    <property type="project" value="InterPro"/>
</dbReference>
<dbReference type="PANTHER" id="PTHR43174:SF3">
    <property type="entry name" value="UDP-N-ACETYLGLUCOSAMINE 2-EPIMERASE"/>
    <property type="match status" value="1"/>
</dbReference>
<proteinExistence type="predicted"/>
<keyword evidence="3" id="KW-1185">Reference proteome</keyword>
<evidence type="ECO:0000313" key="2">
    <source>
        <dbReference type="EMBL" id="AEF99589.1"/>
    </source>
</evidence>
<reference key="2">
    <citation type="submission" date="2011-05" db="EMBL/GenBank/DDBJ databases">
        <title>Complete genome sequence of the aerobic marine methanotroph Methylomonas methanica MC09.</title>
        <authorList>
            <person name="Boden R."/>
            <person name="Cunliffe M."/>
            <person name="Scanlan J."/>
            <person name="Moussard H."/>
            <person name="Kits K.D."/>
            <person name="Klotz M."/>
            <person name="Jetten M."/>
            <person name="Vuilleumier S."/>
            <person name="Han J."/>
            <person name="Peters L."/>
            <person name="Mikhailova N."/>
            <person name="Teshima H."/>
            <person name="Tapia R."/>
            <person name="Kyrpides N."/>
            <person name="Ivanova N."/>
            <person name="Pagani I."/>
            <person name="Cheng J.-F."/>
            <person name="Goodwin L."/>
            <person name="Han C."/>
            <person name="Hauser L."/>
            <person name="Land M."/>
            <person name="Lapidus A."/>
            <person name="Lucas S."/>
            <person name="Pitluck S."/>
            <person name="Woyke T."/>
            <person name="Stein L.Y."/>
            <person name="Murrell C."/>
        </authorList>
    </citation>
    <scope>NUCLEOTIDE SEQUENCE</scope>
    <source>
        <strain>MC09</strain>
    </source>
</reference>
<name>F9ZWC0_METMM</name>
<dbReference type="OrthoDB" id="9803238at2"/>
<dbReference type="NCBIfam" id="TIGR03568">
    <property type="entry name" value="NeuC_NnaA"/>
    <property type="match status" value="1"/>
</dbReference>
<dbReference type="Gene3D" id="3.40.50.2000">
    <property type="entry name" value="Glycogen Phosphorylase B"/>
    <property type="match status" value="2"/>
</dbReference>
<dbReference type="EMBL" id="CP002738">
    <property type="protein sequence ID" value="AEF99589.1"/>
    <property type="molecule type" value="Genomic_DNA"/>
</dbReference>
<dbReference type="InterPro" id="IPR003331">
    <property type="entry name" value="UDP_GlcNAc_Epimerase_2_dom"/>
</dbReference>
<reference evidence="3" key="3">
    <citation type="submission" date="2011-05" db="EMBL/GenBank/DDBJ databases">
        <title>Complete sequence of Methylomonas methanica MC09.</title>
        <authorList>
            <consortium name="US DOE Joint Genome Institute"/>
            <person name="Lucas S."/>
            <person name="Han J."/>
            <person name="Lapidus A."/>
            <person name="Cheng J.-F."/>
            <person name="Goodwin L."/>
            <person name="Pitluck S."/>
            <person name="Peters L."/>
            <person name="Mikhailova N."/>
            <person name="Teshima H."/>
            <person name="Han C."/>
            <person name="Tapia R."/>
            <person name="Land M."/>
            <person name="Hauser L."/>
            <person name="Kyrpides N."/>
            <person name="Ivanova N."/>
            <person name="Pagani I."/>
            <person name="Stein L."/>
            <person name="Woyke T."/>
        </authorList>
    </citation>
    <scope>NUCLEOTIDE SEQUENCE [LARGE SCALE GENOMIC DNA]</scope>
    <source>
        <strain evidence="3">MC09</strain>
    </source>
</reference>
<dbReference type="STRING" id="857087.Metme_1161"/>